<reference evidence="14 15" key="2">
    <citation type="submission" date="2018-12" db="EMBL/GenBank/DDBJ databases">
        <title>Simiduia agarivorans gen. nov., sp. nov., a marine, agarolytic bacterium isolated from shallow coastal water from Keelung, Taiwan.</title>
        <authorList>
            <person name="Shieh W.Y."/>
        </authorList>
    </citation>
    <scope>NUCLEOTIDE SEQUENCE [LARGE SCALE GENOMIC DNA]</scope>
    <source>
        <strain evidence="14 15">GTF-13</strain>
    </source>
</reference>
<dbReference type="GO" id="GO:0015297">
    <property type="term" value="F:antiporter activity"/>
    <property type="evidence" value="ECO:0007669"/>
    <property type="project" value="UniProtKB-KW"/>
</dbReference>
<reference evidence="14 15" key="1">
    <citation type="submission" date="2018-08" db="EMBL/GenBank/DDBJ databases">
        <authorList>
            <person name="Khan S.A."/>
        </authorList>
    </citation>
    <scope>NUCLEOTIDE SEQUENCE [LARGE SCALE GENOMIC DNA]</scope>
    <source>
        <strain evidence="14 15">GTF-13</strain>
    </source>
</reference>
<feature type="transmembrane region" description="Helical" evidence="11">
    <location>
        <begin position="33"/>
        <end position="51"/>
    </location>
</feature>
<dbReference type="GO" id="GO:0006814">
    <property type="term" value="P:sodium ion transport"/>
    <property type="evidence" value="ECO:0007669"/>
    <property type="project" value="UniProtKB-KW"/>
</dbReference>
<dbReference type="NCBIfam" id="NF038006">
    <property type="entry name" value="NhaD_1"/>
    <property type="match status" value="1"/>
</dbReference>
<evidence type="ECO:0000256" key="6">
    <source>
        <dbReference type="ARBA" id="ARBA00023053"/>
    </source>
</evidence>
<feature type="transmembrane region" description="Helical" evidence="11">
    <location>
        <begin position="95"/>
        <end position="116"/>
    </location>
</feature>
<name>A0A3P3VNU2_9GAMM</name>
<dbReference type="PANTHER" id="PTHR43269">
    <property type="entry name" value="SODIUM/PROTON ANTIPORTER 1-RELATED"/>
    <property type="match status" value="1"/>
</dbReference>
<dbReference type="InterPro" id="IPR045016">
    <property type="entry name" value="NhaD-like"/>
</dbReference>
<evidence type="ECO:0000256" key="1">
    <source>
        <dbReference type="ARBA" id="ARBA00004141"/>
    </source>
</evidence>
<feature type="domain" description="Citrate transporter-like" evidence="13">
    <location>
        <begin position="46"/>
        <end position="411"/>
    </location>
</feature>
<keyword evidence="12" id="KW-0732">Signal</keyword>
<comment type="subcellular location">
    <subcellularLocation>
        <location evidence="1">Membrane</location>
        <topology evidence="1">Multi-pass membrane protein</topology>
    </subcellularLocation>
</comment>
<evidence type="ECO:0000256" key="5">
    <source>
        <dbReference type="ARBA" id="ARBA00022989"/>
    </source>
</evidence>
<dbReference type="GO" id="GO:0016020">
    <property type="term" value="C:membrane"/>
    <property type="evidence" value="ECO:0007669"/>
    <property type="project" value="UniProtKB-SubCell"/>
</dbReference>
<feature type="chain" id="PRO_5018111214" evidence="12">
    <location>
        <begin position="20"/>
        <end position="463"/>
    </location>
</feature>
<feature type="transmembrane region" description="Helical" evidence="11">
    <location>
        <begin position="362"/>
        <end position="382"/>
    </location>
</feature>
<comment type="similarity">
    <text evidence="10">Belongs to the NhaD Na(+)/H(+) (TC 2.A.62) antiporter family.</text>
</comment>
<sequence length="463" mass="50282">MIKLLTLLTLSLGSTLAWSSESATQPINLTDSWVGYAALILFALAYILVIFEEQLHLRKSKPVLLAAGVIWAIIAIAYNSMGAPHEVESAIRHNFLEYAELFFFLLVAMTYINVMLERNVFDALRDWLVARGFSYRALFWLTGILAFFISPIADNLTTALIMCAVVMAVGKDKPVFISIACVNIVVGANAGGAFSPFGDITTLMVWQKGILQFTEFFALFIPAVVNFLIPAAIMQFALPKGKPTPQNTEAVSIKHGGLVIVGLFLLTIVTAVCFHNFLHIPPVFGMMTGLAYLKLFSYYLSRVGDEGSDRTDVPGGHRGARFDIFSQIAQAEWDTLFFFYGVILAVGGLGFLGYLSMASEFIYGELGATTANILVGIMSAIVDNIPVMFAVLTMNPAMSDLQWLLVTMTAGVGGSLLSIGSAAGVALMGQARGHYTFFGHLKWTPVIALGYAASIYVHFLING</sequence>
<evidence type="ECO:0000256" key="12">
    <source>
        <dbReference type="SAM" id="SignalP"/>
    </source>
</evidence>
<dbReference type="Proteomes" id="UP000280792">
    <property type="component" value="Unassembled WGS sequence"/>
</dbReference>
<keyword evidence="3" id="KW-0050">Antiport</keyword>
<comment type="caution">
    <text evidence="14">The sequence shown here is derived from an EMBL/GenBank/DDBJ whole genome shotgun (WGS) entry which is preliminary data.</text>
</comment>
<evidence type="ECO:0000259" key="13">
    <source>
        <dbReference type="Pfam" id="PF03600"/>
    </source>
</evidence>
<dbReference type="RefSeq" id="WP_125014443.1">
    <property type="nucleotide sequence ID" value="NZ_QWEZ01000001.1"/>
</dbReference>
<feature type="transmembrane region" description="Helical" evidence="11">
    <location>
        <begin position="402"/>
        <end position="429"/>
    </location>
</feature>
<evidence type="ECO:0000313" key="15">
    <source>
        <dbReference type="Proteomes" id="UP000280792"/>
    </source>
</evidence>
<evidence type="ECO:0000256" key="4">
    <source>
        <dbReference type="ARBA" id="ARBA00022692"/>
    </source>
</evidence>
<gene>
    <name evidence="14" type="ORF">D0544_02545</name>
</gene>
<feature type="transmembrane region" description="Helical" evidence="11">
    <location>
        <begin position="63"/>
        <end position="83"/>
    </location>
</feature>
<evidence type="ECO:0000256" key="11">
    <source>
        <dbReference type="SAM" id="Phobius"/>
    </source>
</evidence>
<dbReference type="AlphaFoldDB" id="A0A3P3VNU2"/>
<feature type="transmembrane region" description="Helical" evidence="11">
    <location>
        <begin position="441"/>
        <end position="461"/>
    </location>
</feature>
<evidence type="ECO:0000256" key="2">
    <source>
        <dbReference type="ARBA" id="ARBA00022448"/>
    </source>
</evidence>
<keyword evidence="8 11" id="KW-0472">Membrane</keyword>
<keyword evidence="7" id="KW-0406">Ion transport</keyword>
<dbReference type="Pfam" id="PF03600">
    <property type="entry name" value="CitMHS"/>
    <property type="match status" value="1"/>
</dbReference>
<protein>
    <submittedName>
        <fullName evidence="14">Sodium:proton antiporter</fullName>
    </submittedName>
</protein>
<evidence type="ECO:0000256" key="7">
    <source>
        <dbReference type="ARBA" id="ARBA00023065"/>
    </source>
</evidence>
<evidence type="ECO:0000256" key="8">
    <source>
        <dbReference type="ARBA" id="ARBA00023136"/>
    </source>
</evidence>
<dbReference type="PANTHER" id="PTHR43269:SF2">
    <property type="entry name" value="SODIUM_PROTON ANTIPORTER 1-RELATED"/>
    <property type="match status" value="1"/>
</dbReference>
<keyword evidence="5 11" id="KW-1133">Transmembrane helix</keyword>
<evidence type="ECO:0000256" key="3">
    <source>
        <dbReference type="ARBA" id="ARBA00022449"/>
    </source>
</evidence>
<feature type="transmembrane region" description="Helical" evidence="11">
    <location>
        <begin position="137"/>
        <end position="169"/>
    </location>
</feature>
<dbReference type="InterPro" id="IPR004680">
    <property type="entry name" value="Cit_transptr-like_dom"/>
</dbReference>
<keyword evidence="6" id="KW-0915">Sodium</keyword>
<keyword evidence="2" id="KW-0813">Transport</keyword>
<accession>A0A3P3VNU2</accession>
<feature type="transmembrane region" description="Helical" evidence="11">
    <location>
        <begin position="216"/>
        <end position="238"/>
    </location>
</feature>
<dbReference type="EMBL" id="QWEZ01000001">
    <property type="protein sequence ID" value="RRJ84017.1"/>
    <property type="molecule type" value="Genomic_DNA"/>
</dbReference>
<feature type="signal peptide" evidence="12">
    <location>
        <begin position="1"/>
        <end position="19"/>
    </location>
</feature>
<evidence type="ECO:0000256" key="10">
    <source>
        <dbReference type="ARBA" id="ARBA00025753"/>
    </source>
</evidence>
<keyword evidence="15" id="KW-1185">Reference proteome</keyword>
<feature type="transmembrane region" description="Helical" evidence="11">
    <location>
        <begin position="258"/>
        <end position="278"/>
    </location>
</feature>
<organism evidence="14 15">
    <name type="scientific">Aestuariirhabdus litorea</name>
    <dbReference type="NCBI Taxonomy" id="2528527"/>
    <lineage>
        <taxon>Bacteria</taxon>
        <taxon>Pseudomonadati</taxon>
        <taxon>Pseudomonadota</taxon>
        <taxon>Gammaproteobacteria</taxon>
        <taxon>Oceanospirillales</taxon>
        <taxon>Aestuariirhabdaceae</taxon>
        <taxon>Aestuariirhabdus</taxon>
    </lineage>
</organism>
<feature type="transmembrane region" description="Helical" evidence="11">
    <location>
        <begin position="175"/>
        <end position="195"/>
    </location>
</feature>
<feature type="transmembrane region" description="Helical" evidence="11">
    <location>
        <begin position="337"/>
        <end position="355"/>
    </location>
</feature>
<proteinExistence type="inferred from homology"/>
<keyword evidence="9" id="KW-0739">Sodium transport</keyword>
<evidence type="ECO:0000256" key="9">
    <source>
        <dbReference type="ARBA" id="ARBA00023201"/>
    </source>
</evidence>
<evidence type="ECO:0000313" key="14">
    <source>
        <dbReference type="EMBL" id="RRJ84017.1"/>
    </source>
</evidence>
<keyword evidence="4 11" id="KW-0812">Transmembrane</keyword>